<dbReference type="InterPro" id="IPR035093">
    <property type="entry name" value="RelE/ParE_toxin_dom_sf"/>
</dbReference>
<dbReference type="SUPFAM" id="SSF143011">
    <property type="entry name" value="RelE-like"/>
    <property type="match status" value="1"/>
</dbReference>
<dbReference type="Gene3D" id="3.30.2310.20">
    <property type="entry name" value="RelE-like"/>
    <property type="match status" value="1"/>
</dbReference>
<dbReference type="AlphaFoldDB" id="A0A974BHC5"/>
<accession>A0A974BHC5</accession>
<gene>
    <name evidence="2" type="ORF">HZF24_01740</name>
</gene>
<dbReference type="InterPro" id="IPR007712">
    <property type="entry name" value="RelE/ParE_toxin"/>
</dbReference>
<proteinExistence type="predicted"/>
<comment type="caution">
    <text evidence="2">The sequence shown here is derived from an EMBL/GenBank/DDBJ whole genome shotgun (WGS) entry which is preliminary data.</text>
</comment>
<dbReference type="RefSeq" id="WP_179236530.1">
    <property type="nucleotide sequence ID" value="NZ_JACBNQ010000001.1"/>
</dbReference>
<dbReference type="EMBL" id="JACBNQ010000001">
    <property type="protein sequence ID" value="NYB72857.1"/>
    <property type="molecule type" value="Genomic_DNA"/>
</dbReference>
<evidence type="ECO:0000313" key="2">
    <source>
        <dbReference type="EMBL" id="NYB72857.1"/>
    </source>
</evidence>
<evidence type="ECO:0000256" key="1">
    <source>
        <dbReference type="ARBA" id="ARBA00022649"/>
    </source>
</evidence>
<keyword evidence="3" id="KW-1185">Reference proteome</keyword>
<evidence type="ECO:0000313" key="3">
    <source>
        <dbReference type="Proteomes" id="UP000611629"/>
    </source>
</evidence>
<keyword evidence="1" id="KW-1277">Toxin-antitoxin system</keyword>
<reference evidence="2" key="1">
    <citation type="submission" date="2020-07" db="EMBL/GenBank/DDBJ databases">
        <title>Genomic analysis of a strain of Sedimentibacter Hydroxybenzoicus DSM7310.</title>
        <authorList>
            <person name="Ma S."/>
        </authorList>
    </citation>
    <scope>NUCLEOTIDE SEQUENCE</scope>
    <source>
        <strain evidence="2">DSM 7310</strain>
    </source>
</reference>
<sequence length="101" mass="11827">MENKYSVKLLPRAYRDLDGIYKYITETLMEYGIALKLVESLEKSIFSLESMPHRGALRKTGAYANKGYRQLFVGNFTIIYRVEEEKKMVLVVTVRYSKSQF</sequence>
<name>A0A974BHC5_SEDHY</name>
<protein>
    <submittedName>
        <fullName evidence="2">Type II toxin-antitoxin system RelE/ParE family toxin</fullName>
    </submittedName>
</protein>
<dbReference type="Pfam" id="PF05016">
    <property type="entry name" value="ParE_toxin"/>
    <property type="match status" value="1"/>
</dbReference>
<organism evidence="2 3">
    <name type="scientific">Sedimentibacter hydroxybenzoicus DSM 7310</name>
    <dbReference type="NCBI Taxonomy" id="1123245"/>
    <lineage>
        <taxon>Bacteria</taxon>
        <taxon>Bacillati</taxon>
        <taxon>Bacillota</taxon>
        <taxon>Tissierellia</taxon>
        <taxon>Sedimentibacter</taxon>
    </lineage>
</organism>
<dbReference type="Proteomes" id="UP000611629">
    <property type="component" value="Unassembled WGS sequence"/>
</dbReference>
<dbReference type="NCBIfam" id="TIGR02385">
    <property type="entry name" value="RelE_StbE"/>
    <property type="match status" value="1"/>
</dbReference>